<dbReference type="OrthoDB" id="2158884at2759"/>
<comment type="caution">
    <text evidence="9">The sequence shown here is derived from an EMBL/GenBank/DDBJ whole genome shotgun (WGS) entry which is preliminary data.</text>
</comment>
<keyword evidence="10" id="KW-1185">Reference proteome</keyword>
<gene>
    <name evidence="9" type="ORF">FRX31_027957</name>
</gene>
<dbReference type="SUPFAM" id="SSF56112">
    <property type="entry name" value="Protein kinase-like (PK-like)"/>
    <property type="match status" value="1"/>
</dbReference>
<dbReference type="InterPro" id="IPR008271">
    <property type="entry name" value="Ser/Thr_kinase_AS"/>
</dbReference>
<dbReference type="GO" id="GO:0004674">
    <property type="term" value="F:protein serine/threonine kinase activity"/>
    <property type="evidence" value="ECO:0007669"/>
    <property type="project" value="UniProtKB-KW"/>
</dbReference>
<dbReference type="SMART" id="SM00220">
    <property type="entry name" value="S_TKc"/>
    <property type="match status" value="1"/>
</dbReference>
<evidence type="ECO:0000256" key="4">
    <source>
        <dbReference type="ARBA" id="ARBA00022777"/>
    </source>
</evidence>
<keyword evidence="4 9" id="KW-0418">Kinase</keyword>
<evidence type="ECO:0000256" key="1">
    <source>
        <dbReference type="ARBA" id="ARBA00022527"/>
    </source>
</evidence>
<dbReference type="FunFam" id="1.10.510.10:FF:000624">
    <property type="entry name" value="Mitogen-activated protein kinase"/>
    <property type="match status" value="1"/>
</dbReference>
<dbReference type="InterPro" id="IPR011009">
    <property type="entry name" value="Kinase-like_dom_sf"/>
</dbReference>
<dbReference type="PROSITE" id="PS00107">
    <property type="entry name" value="PROTEIN_KINASE_ATP"/>
    <property type="match status" value="1"/>
</dbReference>
<dbReference type="PROSITE" id="PS50011">
    <property type="entry name" value="PROTEIN_KINASE_DOM"/>
    <property type="match status" value="1"/>
</dbReference>
<dbReference type="Gene3D" id="1.10.510.10">
    <property type="entry name" value="Transferase(Phosphotransferase) domain 1"/>
    <property type="match status" value="1"/>
</dbReference>
<organism evidence="9 10">
    <name type="scientific">Thalictrum thalictroides</name>
    <name type="common">Rue-anemone</name>
    <name type="synonym">Anemone thalictroides</name>
    <dbReference type="NCBI Taxonomy" id="46969"/>
    <lineage>
        <taxon>Eukaryota</taxon>
        <taxon>Viridiplantae</taxon>
        <taxon>Streptophyta</taxon>
        <taxon>Embryophyta</taxon>
        <taxon>Tracheophyta</taxon>
        <taxon>Spermatophyta</taxon>
        <taxon>Magnoliopsida</taxon>
        <taxon>Ranunculales</taxon>
        <taxon>Ranunculaceae</taxon>
        <taxon>Thalictroideae</taxon>
        <taxon>Thalictrum</taxon>
    </lineage>
</organism>
<dbReference type="InterPro" id="IPR000719">
    <property type="entry name" value="Prot_kinase_dom"/>
</dbReference>
<dbReference type="AlphaFoldDB" id="A0A7J6VCY5"/>
<dbReference type="GO" id="GO:0005524">
    <property type="term" value="F:ATP binding"/>
    <property type="evidence" value="ECO:0007669"/>
    <property type="project" value="UniProtKB-UniRule"/>
</dbReference>
<dbReference type="InterPro" id="IPR050117">
    <property type="entry name" value="MAPK"/>
</dbReference>
<sequence>MTMVHPPSYFYSKYSLDVKLGEGTFGCVYKAFDRYSGQVFAIKVLKDSKDVSNLNEKKILWEMKNHPNIIQLKEVATENGVLRLVFEYMDGSLLKLIEDVKRSRRVISEFVVRNCCFQVLKGLDYMHKRGYFHRDLKPENLLISKAGIVKIADLGSATEFKADMPITEYISTRWYRAPEVLLQSNYGPAIDMWAMGAIMAELFLLDPLFPGARSSDQLYKICSVIGSPTSPDDLSWLGTDAELYNKFPQFEAIPFPTLMRHVSKDAFNLMTLLLSWNPSKRPTAAEALRHPFFKPCYEVQSASLCSTLAPLMALGTTRAHQLVL</sequence>
<keyword evidence="2" id="KW-0808">Transferase</keyword>
<reference evidence="9 10" key="1">
    <citation type="submission" date="2020-06" db="EMBL/GenBank/DDBJ databases">
        <title>Transcriptomic and genomic resources for Thalictrum thalictroides and T. hernandezii: Facilitating candidate gene discovery in an emerging model plant lineage.</title>
        <authorList>
            <person name="Arias T."/>
            <person name="Riano-Pachon D.M."/>
            <person name="Di Stilio V.S."/>
        </authorList>
    </citation>
    <scope>NUCLEOTIDE SEQUENCE [LARGE SCALE GENOMIC DNA]</scope>
    <source>
        <strain evidence="10">cv. WT478/WT964</strain>
        <tissue evidence="9">Leaves</tissue>
    </source>
</reference>
<feature type="domain" description="Protein kinase" evidence="8">
    <location>
        <begin position="14"/>
        <end position="293"/>
    </location>
</feature>
<dbReference type="Proteomes" id="UP000554482">
    <property type="component" value="Unassembled WGS sequence"/>
</dbReference>
<dbReference type="Pfam" id="PF00069">
    <property type="entry name" value="Pkinase"/>
    <property type="match status" value="1"/>
</dbReference>
<dbReference type="EMBL" id="JABWDY010034708">
    <property type="protein sequence ID" value="KAF5182458.1"/>
    <property type="molecule type" value="Genomic_DNA"/>
</dbReference>
<evidence type="ECO:0000313" key="9">
    <source>
        <dbReference type="EMBL" id="KAF5182458.1"/>
    </source>
</evidence>
<evidence type="ECO:0000313" key="10">
    <source>
        <dbReference type="Proteomes" id="UP000554482"/>
    </source>
</evidence>
<evidence type="ECO:0000256" key="7">
    <source>
        <dbReference type="RuleBase" id="RU000304"/>
    </source>
</evidence>
<evidence type="ECO:0000256" key="3">
    <source>
        <dbReference type="ARBA" id="ARBA00022741"/>
    </source>
</evidence>
<proteinExistence type="inferred from homology"/>
<feature type="binding site" evidence="6">
    <location>
        <position position="43"/>
    </location>
    <ligand>
        <name>ATP</name>
        <dbReference type="ChEBI" id="CHEBI:30616"/>
    </ligand>
</feature>
<name>A0A7J6VCY5_THATH</name>
<accession>A0A7J6VCY5</accession>
<keyword evidence="5 6" id="KW-0067">ATP-binding</keyword>
<dbReference type="Gene3D" id="3.30.200.20">
    <property type="entry name" value="Phosphorylase Kinase, domain 1"/>
    <property type="match status" value="1"/>
</dbReference>
<comment type="similarity">
    <text evidence="7">Belongs to the protein kinase superfamily.</text>
</comment>
<keyword evidence="1 7" id="KW-0723">Serine/threonine-protein kinase</keyword>
<evidence type="ECO:0000256" key="2">
    <source>
        <dbReference type="ARBA" id="ARBA00022679"/>
    </source>
</evidence>
<dbReference type="PROSITE" id="PS00108">
    <property type="entry name" value="PROTEIN_KINASE_ST"/>
    <property type="match status" value="1"/>
</dbReference>
<protein>
    <submittedName>
        <fullName evidence="9">Cyclin-dependent kinase f-4</fullName>
    </submittedName>
</protein>
<evidence type="ECO:0000259" key="8">
    <source>
        <dbReference type="PROSITE" id="PS50011"/>
    </source>
</evidence>
<dbReference type="InterPro" id="IPR017441">
    <property type="entry name" value="Protein_kinase_ATP_BS"/>
</dbReference>
<dbReference type="PANTHER" id="PTHR24055">
    <property type="entry name" value="MITOGEN-ACTIVATED PROTEIN KINASE"/>
    <property type="match status" value="1"/>
</dbReference>
<keyword evidence="3 6" id="KW-0547">Nucleotide-binding</keyword>
<evidence type="ECO:0000256" key="6">
    <source>
        <dbReference type="PROSITE-ProRule" id="PRU10141"/>
    </source>
</evidence>
<evidence type="ECO:0000256" key="5">
    <source>
        <dbReference type="ARBA" id="ARBA00022840"/>
    </source>
</evidence>